<dbReference type="EMBL" id="WUAV01000006">
    <property type="protein sequence ID" value="KAF1748257.1"/>
    <property type="molecule type" value="Genomic_DNA"/>
</dbReference>
<dbReference type="RefSeq" id="XP_053579577.1">
    <property type="nucleotide sequence ID" value="XM_053736011.1"/>
</dbReference>
<proteinExistence type="predicted"/>
<dbReference type="KEGG" id="crq:GCK72_024724"/>
<feature type="region of interest" description="Disordered" evidence="1">
    <location>
        <begin position="1"/>
        <end position="84"/>
    </location>
</feature>
<reference evidence="2 3" key="1">
    <citation type="submission" date="2019-12" db="EMBL/GenBank/DDBJ databases">
        <title>Chromosome-level assembly of the Caenorhabditis remanei genome.</title>
        <authorList>
            <person name="Teterina A.A."/>
            <person name="Willis J.H."/>
            <person name="Phillips P.C."/>
        </authorList>
    </citation>
    <scope>NUCLEOTIDE SEQUENCE [LARGE SCALE GENOMIC DNA]</scope>
    <source>
        <strain evidence="2 3">PX506</strain>
        <tissue evidence="2">Whole organism</tissue>
    </source>
</reference>
<name>A0A6A5G023_CAERE</name>
<evidence type="ECO:0000256" key="1">
    <source>
        <dbReference type="SAM" id="MobiDB-lite"/>
    </source>
</evidence>
<feature type="compositionally biased region" description="Basic and acidic residues" evidence="1">
    <location>
        <begin position="24"/>
        <end position="39"/>
    </location>
</feature>
<sequence length="119" mass="13484">MKSTPIRGSTEAVKGGSMKKHVRNWPDKKIQKNRKETGNKRCRSFVTRSSNPGRTENTGVFERHDRWEKKHPKESPRLQPELISRDHGAAFSIETCGKQEGSFTPTLSKPPQPSFALDP</sequence>
<dbReference type="Proteomes" id="UP000483820">
    <property type="component" value="Chromosome X"/>
</dbReference>
<protein>
    <submittedName>
        <fullName evidence="2">Uncharacterized protein</fullName>
    </submittedName>
</protein>
<dbReference type="GeneID" id="78777836"/>
<comment type="caution">
    <text evidence="2">The sequence shown here is derived from an EMBL/GenBank/DDBJ whole genome shotgun (WGS) entry which is preliminary data.</text>
</comment>
<feature type="compositionally biased region" description="Basic and acidic residues" evidence="1">
    <location>
        <begin position="61"/>
        <end position="76"/>
    </location>
</feature>
<feature type="region of interest" description="Disordered" evidence="1">
    <location>
        <begin position="96"/>
        <end position="119"/>
    </location>
</feature>
<dbReference type="CTD" id="78777836"/>
<evidence type="ECO:0000313" key="2">
    <source>
        <dbReference type="EMBL" id="KAF1748257.1"/>
    </source>
</evidence>
<gene>
    <name evidence="2" type="ORF">GCK72_024724</name>
</gene>
<dbReference type="AlphaFoldDB" id="A0A6A5G023"/>
<evidence type="ECO:0000313" key="3">
    <source>
        <dbReference type="Proteomes" id="UP000483820"/>
    </source>
</evidence>
<accession>A0A6A5G023</accession>
<feature type="compositionally biased region" description="Polar residues" evidence="1">
    <location>
        <begin position="46"/>
        <end position="58"/>
    </location>
</feature>
<organism evidence="2 3">
    <name type="scientific">Caenorhabditis remanei</name>
    <name type="common">Caenorhabditis vulgaris</name>
    <dbReference type="NCBI Taxonomy" id="31234"/>
    <lineage>
        <taxon>Eukaryota</taxon>
        <taxon>Metazoa</taxon>
        <taxon>Ecdysozoa</taxon>
        <taxon>Nematoda</taxon>
        <taxon>Chromadorea</taxon>
        <taxon>Rhabditida</taxon>
        <taxon>Rhabditina</taxon>
        <taxon>Rhabditomorpha</taxon>
        <taxon>Rhabditoidea</taxon>
        <taxon>Rhabditidae</taxon>
        <taxon>Peloderinae</taxon>
        <taxon>Caenorhabditis</taxon>
    </lineage>
</organism>